<name>A0A376F2K1_ENTAS</name>
<evidence type="ECO:0000313" key="1">
    <source>
        <dbReference type="EMBL" id="STD17516.1"/>
    </source>
</evidence>
<sequence>MKKTDIILKNEQSLVLKIATITTNMLAKYIYEGIKKLDGESLAKYEDLAGFQSHEEDIDVYEVLEDIESYQNDVIDSLETDSFCENIITNFYGKNHEYEAVHFDTEEELNEFLLEEDLFIINDSLIINDVSDDLDACSQVLEMLEADKCDNDE</sequence>
<proteinExistence type="predicted"/>
<dbReference type="RefSeq" id="WP_045351300.1">
    <property type="nucleotide sequence ID" value="NZ_CP011864.1"/>
</dbReference>
<organism evidence="1 2">
    <name type="scientific">Enterobacter asburiae</name>
    <dbReference type="NCBI Taxonomy" id="61645"/>
    <lineage>
        <taxon>Bacteria</taxon>
        <taxon>Pseudomonadati</taxon>
        <taxon>Pseudomonadota</taxon>
        <taxon>Gammaproteobacteria</taxon>
        <taxon>Enterobacterales</taxon>
        <taxon>Enterobacteriaceae</taxon>
        <taxon>Enterobacter</taxon>
        <taxon>Enterobacter cloacae complex</taxon>
    </lineage>
</organism>
<dbReference type="AlphaFoldDB" id="A0A376F2K1"/>
<dbReference type="Proteomes" id="UP000255163">
    <property type="component" value="Unassembled WGS sequence"/>
</dbReference>
<protein>
    <submittedName>
        <fullName evidence="1">Uncharacterized protein</fullName>
    </submittedName>
</protein>
<accession>A0A376F2K1</accession>
<reference evidence="1 2" key="1">
    <citation type="submission" date="2018-06" db="EMBL/GenBank/DDBJ databases">
        <authorList>
            <consortium name="Pathogen Informatics"/>
            <person name="Doyle S."/>
        </authorList>
    </citation>
    <scope>NUCLEOTIDE SEQUENCE [LARGE SCALE GENOMIC DNA]</scope>
    <source>
        <strain evidence="1 2">NCTC12123</strain>
    </source>
</reference>
<dbReference type="EMBL" id="UFYI01000005">
    <property type="protein sequence ID" value="STD17516.1"/>
    <property type="molecule type" value="Genomic_DNA"/>
</dbReference>
<evidence type="ECO:0000313" key="2">
    <source>
        <dbReference type="Proteomes" id="UP000255163"/>
    </source>
</evidence>
<gene>
    <name evidence="1" type="ORF">NCTC12123_00073</name>
</gene>